<dbReference type="InterPro" id="IPR013922">
    <property type="entry name" value="Cyclin_PHO80-like"/>
</dbReference>
<proteinExistence type="predicted"/>
<dbReference type="EMBL" id="HBGF01019354">
    <property type="protein sequence ID" value="CAD9112286.1"/>
    <property type="molecule type" value="Transcribed_RNA"/>
</dbReference>
<protein>
    <recommendedName>
        <fullName evidence="2">Cyclin N-terminal domain-containing protein</fullName>
    </recommendedName>
</protein>
<dbReference type="GO" id="GO:0019901">
    <property type="term" value="F:protein kinase binding"/>
    <property type="evidence" value="ECO:0007669"/>
    <property type="project" value="InterPro"/>
</dbReference>
<dbReference type="PANTHER" id="PTHR15615">
    <property type="match status" value="1"/>
</dbReference>
<dbReference type="Gene3D" id="1.10.472.10">
    <property type="entry name" value="Cyclin-like"/>
    <property type="match status" value="1"/>
</dbReference>
<dbReference type="Pfam" id="PF08613">
    <property type="entry name" value="Cyclin"/>
    <property type="match status" value="1"/>
</dbReference>
<dbReference type="SUPFAM" id="SSF47954">
    <property type="entry name" value="Cyclin-like"/>
    <property type="match status" value="1"/>
</dbReference>
<organism evidence="1">
    <name type="scientific">Neobodo designis</name>
    <name type="common">Flagellated protozoan</name>
    <name type="synonym">Bodo designis</name>
    <dbReference type="NCBI Taxonomy" id="312471"/>
    <lineage>
        <taxon>Eukaryota</taxon>
        <taxon>Discoba</taxon>
        <taxon>Euglenozoa</taxon>
        <taxon>Kinetoplastea</taxon>
        <taxon>Metakinetoplastina</taxon>
        <taxon>Neobodonida</taxon>
        <taxon>Neobodo</taxon>
    </lineage>
</organism>
<gene>
    <name evidence="1" type="ORF">NDES1114_LOCUS12815</name>
</gene>
<evidence type="ECO:0000313" key="1">
    <source>
        <dbReference type="EMBL" id="CAD9112286.1"/>
    </source>
</evidence>
<name>A0A7S1LS72_NEODS</name>
<reference evidence="1" key="1">
    <citation type="submission" date="2021-01" db="EMBL/GenBank/DDBJ databases">
        <authorList>
            <person name="Corre E."/>
            <person name="Pelletier E."/>
            <person name="Niang G."/>
            <person name="Scheremetjew M."/>
            <person name="Finn R."/>
            <person name="Kale V."/>
            <person name="Holt S."/>
            <person name="Cochrane G."/>
            <person name="Meng A."/>
            <person name="Brown T."/>
            <person name="Cohen L."/>
        </authorList>
    </citation>
    <scope>NUCLEOTIDE SEQUENCE</scope>
    <source>
        <strain evidence="1">CCAP 1951/1</strain>
    </source>
</reference>
<sequence>MACDSAKPMDFTTLIAILAASDAAAAFHTARYLRAFEAGNPIPPPRSDAAHRAVRRYDTSDPEPKTLFHSKRPAPLPVAAVFENLAKRVPTFDAATGLVAAVLMLRFQRASGLPLTTAMLHRLYLACLVVAAKAHHDAVAKNSAIAKLSGVSTSELNRLEAELLRALDFRCLVTAEQVEAAVLLLTEPDSPCALTLTCSDDASPLSVCSESPEPETAQADSAPSLPDAALLQRFM</sequence>
<dbReference type="PANTHER" id="PTHR15615:SF108">
    <property type="entry name" value="PROTEIN CNPPD1"/>
    <property type="match status" value="1"/>
</dbReference>
<dbReference type="AlphaFoldDB" id="A0A7S1LS72"/>
<evidence type="ECO:0008006" key="2">
    <source>
        <dbReference type="Google" id="ProtNLM"/>
    </source>
</evidence>
<dbReference type="InterPro" id="IPR036915">
    <property type="entry name" value="Cyclin-like_sf"/>
</dbReference>
<accession>A0A7S1LS72</accession>